<dbReference type="GO" id="GO:0033540">
    <property type="term" value="P:fatty acid beta-oxidation using acyl-CoA oxidase"/>
    <property type="evidence" value="ECO:0007669"/>
    <property type="project" value="TreeGrafter"/>
</dbReference>
<dbReference type="EnsemblProtists" id="PYU1_T010506">
    <property type="protein sequence ID" value="PYU1_T010506"/>
    <property type="gene ID" value="PYU1_G010484"/>
</dbReference>
<evidence type="ECO:0000259" key="17">
    <source>
        <dbReference type="Pfam" id="PF22924"/>
    </source>
</evidence>
<dbReference type="GO" id="GO:0005504">
    <property type="term" value="F:fatty acid binding"/>
    <property type="evidence" value="ECO:0007669"/>
    <property type="project" value="TreeGrafter"/>
</dbReference>
<feature type="domain" description="Acyl-coenzyme A oxidase N-terminal" evidence="16">
    <location>
        <begin position="47"/>
        <end position="167"/>
    </location>
</feature>
<feature type="active site" description="Proton acceptor" evidence="12">
    <location>
        <position position="458"/>
    </location>
</feature>
<evidence type="ECO:0000256" key="11">
    <source>
        <dbReference type="PIRNR" id="PIRNR000168"/>
    </source>
</evidence>
<evidence type="ECO:0000313" key="18">
    <source>
        <dbReference type="EnsemblProtists" id="PYU1_T010506"/>
    </source>
</evidence>
<feature type="binding site" evidence="13">
    <location>
        <position position="173"/>
    </location>
    <ligand>
        <name>FAD</name>
        <dbReference type="ChEBI" id="CHEBI:57692"/>
    </ligand>
</feature>
<evidence type="ECO:0000256" key="12">
    <source>
        <dbReference type="PIRSR" id="PIRSR000168-1"/>
    </source>
</evidence>
<dbReference type="Proteomes" id="UP000019132">
    <property type="component" value="Unassembled WGS sequence"/>
</dbReference>
<sequence length="699" mass="77918">MTEQASASARRIEALTRHLAVTPLAVSTKVKVMAELAQERARASFPVRQMIHYVDGGVVKTKFREEMMQYLESYPELRTAPGDYDLPLAQRREQTLNKVRRLYQLFVENGTNIDKRNIMAELAGVYDLGVWVRNGVHFGLFVGAIMSQGDKEQQDEWMAPALMLEIFGSFAMTELGHGSHTRGFETTATFDHATDEFIIHTPTDTATKWWIGAAGETATHTVCFAQLMIDGESKGVQSFFVQLRDPQTHEPLPGVRIGDCGSKMGLHGVDNGWIQFDQVRVPRFNMLRRYAHVTREGEFVQTHKAQMAYAALIGTRGKIVTLSNGLLKKALTIAIRYCAVRRQGIQVNTKDPHDETKLIDYQSHQYRLMPLLAKAYAYHFQTSYIDALVEKFDKEGGDLSNDLLADIHGTMAGLKAFSTWDTLAGIEECRQCCGGNGYSAYNGLSALLADFSVIVTFEGDNTVMAQQTASYLIRSVEALKNGQKPAGSVQYLEKVSSNRTQKRWNVHSAADLANPQNLIDALELFAGKQVLVAADKHAKASVAHPNSQEAWNNCQVDLIEIARVHVFYTVALRFIQHVQELKSSPAHADLVAPLETLCLLYVLHEFDQSAAFFLKEGYMTSTQCELVRDHVLRCCTRVRADAVPLVDTFNLSDSVLNSSIGHADGNVYEHILDVATKKTGISPYFPTAIKQMLEGEQLE</sequence>
<dbReference type="FunFam" id="1.20.140.10:FF:000013">
    <property type="entry name" value="Acyl-coenzyme A oxidase"/>
    <property type="match status" value="1"/>
</dbReference>
<dbReference type="PIRSF" id="PIRSF000168">
    <property type="entry name" value="Acyl-CoA_oxidase"/>
    <property type="match status" value="1"/>
</dbReference>
<dbReference type="SUPFAM" id="SSF56645">
    <property type="entry name" value="Acyl-CoA dehydrogenase NM domain-like"/>
    <property type="match status" value="1"/>
</dbReference>
<dbReference type="InterPro" id="IPR009100">
    <property type="entry name" value="AcylCoA_DH/oxidase_NM_dom_sf"/>
</dbReference>
<accession>K3WZV7</accession>
<proteinExistence type="inferred from homology"/>
<dbReference type="GO" id="GO:0005777">
    <property type="term" value="C:peroxisome"/>
    <property type="evidence" value="ECO:0007669"/>
    <property type="project" value="UniProtKB-SubCell"/>
</dbReference>
<dbReference type="InterPro" id="IPR037069">
    <property type="entry name" value="AcylCoA_DH/ox_N_sf"/>
</dbReference>
<dbReference type="HOGENOM" id="CLU_014629_3_1_1"/>
<dbReference type="InterPro" id="IPR046373">
    <property type="entry name" value="Acyl-CoA_Oxase/DH_mid-dom_sf"/>
</dbReference>
<feature type="binding site" evidence="13">
    <location>
        <position position="212"/>
    </location>
    <ligand>
        <name>FAD</name>
        <dbReference type="ChEBI" id="CHEBI:57692"/>
    </ligand>
</feature>
<dbReference type="Gene3D" id="1.20.140.10">
    <property type="entry name" value="Butyryl-CoA Dehydrogenase, subunit A, domain 3"/>
    <property type="match status" value="2"/>
</dbReference>
<dbReference type="SUPFAM" id="SSF47203">
    <property type="entry name" value="Acyl-CoA dehydrogenase C-terminal domain-like"/>
    <property type="match status" value="2"/>
</dbReference>
<evidence type="ECO:0000256" key="10">
    <source>
        <dbReference type="ARBA" id="ARBA00023140"/>
    </source>
</evidence>
<dbReference type="GO" id="GO:0055088">
    <property type="term" value="P:lipid homeostasis"/>
    <property type="evidence" value="ECO:0007669"/>
    <property type="project" value="TreeGrafter"/>
</dbReference>
<name>K3WZV7_GLOUD</name>
<dbReference type="Pfam" id="PF14749">
    <property type="entry name" value="Acyl-CoA_ox_N"/>
    <property type="match status" value="1"/>
</dbReference>
<dbReference type="Pfam" id="PF02770">
    <property type="entry name" value="Acyl-CoA_dh_M"/>
    <property type="match status" value="1"/>
</dbReference>
<dbReference type="Gene3D" id="2.40.110.10">
    <property type="entry name" value="Butyryl-CoA Dehydrogenase, subunit A, domain 2"/>
    <property type="match status" value="1"/>
</dbReference>
<evidence type="ECO:0000256" key="7">
    <source>
        <dbReference type="ARBA" id="ARBA00022832"/>
    </source>
</evidence>
<dbReference type="PANTHER" id="PTHR10909:SF352">
    <property type="entry name" value="ACYL-COENZYME A OXIDASE-LIKE PROTEIN"/>
    <property type="match status" value="1"/>
</dbReference>
<dbReference type="Gene3D" id="1.10.540.10">
    <property type="entry name" value="Acyl-CoA dehydrogenase/oxidase, N-terminal domain"/>
    <property type="match status" value="1"/>
</dbReference>
<comment type="similarity">
    <text evidence="4 11">Belongs to the acyl-CoA oxidase family.</text>
</comment>
<dbReference type="FunFam" id="1.20.140.10:FF:000015">
    <property type="entry name" value="Acyl-coenzyme A oxidase"/>
    <property type="match status" value="1"/>
</dbReference>
<evidence type="ECO:0000259" key="16">
    <source>
        <dbReference type="Pfam" id="PF14749"/>
    </source>
</evidence>
<keyword evidence="6 11" id="KW-0274">FAD</keyword>
<dbReference type="PANTHER" id="PTHR10909">
    <property type="entry name" value="ELECTRON TRANSPORT OXIDOREDUCTASE"/>
    <property type="match status" value="1"/>
</dbReference>
<evidence type="ECO:0000256" key="2">
    <source>
        <dbReference type="ARBA" id="ARBA00001974"/>
    </source>
</evidence>
<reference evidence="19" key="2">
    <citation type="submission" date="2010-04" db="EMBL/GenBank/DDBJ databases">
        <authorList>
            <person name="Buell R."/>
            <person name="Hamilton J."/>
            <person name="Hostetler J."/>
        </authorList>
    </citation>
    <scope>NUCLEOTIDE SEQUENCE [LARGE SCALE GENOMIC DNA]</scope>
    <source>
        <strain evidence="19">DAOM:BR144</strain>
    </source>
</reference>
<dbReference type="eggNOG" id="KOG0136">
    <property type="taxonomic scope" value="Eukaryota"/>
</dbReference>
<evidence type="ECO:0000259" key="14">
    <source>
        <dbReference type="Pfam" id="PF01756"/>
    </source>
</evidence>
<dbReference type="InterPro" id="IPR055060">
    <property type="entry name" value="ACOX_C_alpha1"/>
</dbReference>
<keyword evidence="8" id="KW-0560">Oxidoreductase</keyword>
<comment type="subcellular location">
    <subcellularLocation>
        <location evidence="3">Peroxisome</location>
    </subcellularLocation>
</comment>
<evidence type="ECO:0000313" key="19">
    <source>
        <dbReference type="Proteomes" id="UP000019132"/>
    </source>
</evidence>
<dbReference type="Pfam" id="PF22924">
    <property type="entry name" value="ACOX_C_alpha1"/>
    <property type="match status" value="1"/>
</dbReference>
<dbReference type="Pfam" id="PF01756">
    <property type="entry name" value="ACOX"/>
    <property type="match status" value="1"/>
</dbReference>
<comment type="catalytic activity">
    <reaction evidence="1">
        <text>a 2,3-saturated acyl-CoA + O2 = a (2E)-enoyl-CoA + H2O2</text>
        <dbReference type="Rhea" id="RHEA:38959"/>
        <dbReference type="ChEBI" id="CHEBI:15379"/>
        <dbReference type="ChEBI" id="CHEBI:16240"/>
        <dbReference type="ChEBI" id="CHEBI:58856"/>
        <dbReference type="ChEBI" id="CHEBI:65111"/>
        <dbReference type="EC" id="1.3.3.6"/>
    </reaction>
</comment>
<evidence type="ECO:0000256" key="9">
    <source>
        <dbReference type="ARBA" id="ARBA00023098"/>
    </source>
</evidence>
<keyword evidence="19" id="KW-1185">Reference proteome</keyword>
<feature type="domain" description="Acyl-CoA oxidase C-alpha1" evidence="17">
    <location>
        <begin position="309"/>
        <end position="473"/>
    </location>
</feature>
<keyword evidence="5 11" id="KW-0285">Flavoprotein</keyword>
<dbReference type="InterPro" id="IPR006091">
    <property type="entry name" value="Acyl-CoA_Oxase/DH_mid-dom"/>
</dbReference>
<feature type="domain" description="Acyl-CoA oxidase/dehydrogenase middle" evidence="15">
    <location>
        <begin position="169"/>
        <end position="279"/>
    </location>
</feature>
<dbReference type="InterPro" id="IPR029320">
    <property type="entry name" value="Acyl-CoA_ox_N"/>
</dbReference>
<keyword evidence="9" id="KW-0443">Lipid metabolism</keyword>
<feature type="domain" description="Acyl-CoA oxidase C-terminal" evidence="14">
    <location>
        <begin position="514"/>
        <end position="693"/>
    </location>
</feature>
<dbReference type="InterPro" id="IPR002655">
    <property type="entry name" value="Acyl-CoA_oxidase_C"/>
</dbReference>
<dbReference type="VEuPathDB" id="FungiDB:PYU1_G010484"/>
<organism evidence="18 19">
    <name type="scientific">Globisporangium ultimum (strain ATCC 200006 / CBS 805.95 / DAOM BR144)</name>
    <name type="common">Pythium ultimum</name>
    <dbReference type="NCBI Taxonomy" id="431595"/>
    <lineage>
        <taxon>Eukaryota</taxon>
        <taxon>Sar</taxon>
        <taxon>Stramenopiles</taxon>
        <taxon>Oomycota</taxon>
        <taxon>Peronosporomycetes</taxon>
        <taxon>Pythiales</taxon>
        <taxon>Pythiaceae</taxon>
        <taxon>Globisporangium</taxon>
    </lineage>
</organism>
<dbReference type="InterPro" id="IPR012258">
    <property type="entry name" value="Acyl-CoA_oxidase"/>
</dbReference>
<dbReference type="GO" id="GO:0003997">
    <property type="term" value="F:acyl-CoA oxidase activity"/>
    <property type="evidence" value="ECO:0007669"/>
    <property type="project" value="UniProtKB-EC"/>
</dbReference>
<dbReference type="InterPro" id="IPR036250">
    <property type="entry name" value="AcylCo_DH-like_C"/>
</dbReference>
<evidence type="ECO:0000256" key="6">
    <source>
        <dbReference type="ARBA" id="ARBA00022827"/>
    </source>
</evidence>
<keyword evidence="10" id="KW-0576">Peroxisome</keyword>
<evidence type="ECO:0000259" key="15">
    <source>
        <dbReference type="Pfam" id="PF02770"/>
    </source>
</evidence>
<protein>
    <recommendedName>
        <fullName evidence="11">Acyl-coenzyme A oxidase</fullName>
    </recommendedName>
</protein>
<evidence type="ECO:0000256" key="5">
    <source>
        <dbReference type="ARBA" id="ARBA00022630"/>
    </source>
</evidence>
<evidence type="ECO:0000256" key="4">
    <source>
        <dbReference type="ARBA" id="ARBA00006288"/>
    </source>
</evidence>
<dbReference type="STRING" id="431595.K3WZV7"/>
<dbReference type="InParanoid" id="K3WZV7"/>
<evidence type="ECO:0000256" key="8">
    <source>
        <dbReference type="ARBA" id="ARBA00023002"/>
    </source>
</evidence>
<dbReference type="GO" id="GO:0071949">
    <property type="term" value="F:FAD binding"/>
    <property type="evidence" value="ECO:0007669"/>
    <property type="project" value="InterPro"/>
</dbReference>
<evidence type="ECO:0000256" key="3">
    <source>
        <dbReference type="ARBA" id="ARBA00004275"/>
    </source>
</evidence>
<dbReference type="EMBL" id="GL376596">
    <property type="status" value="NOT_ANNOTATED_CDS"/>
    <property type="molecule type" value="Genomic_DNA"/>
</dbReference>
<evidence type="ECO:0000256" key="1">
    <source>
        <dbReference type="ARBA" id="ARBA00001201"/>
    </source>
</evidence>
<dbReference type="FunFam" id="2.40.110.10:FF:000003">
    <property type="entry name" value="Acyl-coenzyme A oxidase"/>
    <property type="match status" value="1"/>
</dbReference>
<reference evidence="19" key="1">
    <citation type="journal article" date="2010" name="Genome Biol.">
        <title>Genome sequence of the necrotrophic plant pathogen Pythium ultimum reveals original pathogenicity mechanisms and effector repertoire.</title>
        <authorList>
            <person name="Levesque C.A."/>
            <person name="Brouwer H."/>
            <person name="Cano L."/>
            <person name="Hamilton J.P."/>
            <person name="Holt C."/>
            <person name="Huitema E."/>
            <person name="Raffaele S."/>
            <person name="Robideau G.P."/>
            <person name="Thines M."/>
            <person name="Win J."/>
            <person name="Zerillo M.M."/>
            <person name="Beakes G.W."/>
            <person name="Boore J.L."/>
            <person name="Busam D."/>
            <person name="Dumas B."/>
            <person name="Ferriera S."/>
            <person name="Fuerstenberg S.I."/>
            <person name="Gachon C.M."/>
            <person name="Gaulin E."/>
            <person name="Govers F."/>
            <person name="Grenville-Briggs L."/>
            <person name="Horner N."/>
            <person name="Hostetler J."/>
            <person name="Jiang R.H."/>
            <person name="Johnson J."/>
            <person name="Krajaejun T."/>
            <person name="Lin H."/>
            <person name="Meijer H.J."/>
            <person name="Moore B."/>
            <person name="Morris P."/>
            <person name="Phuntmart V."/>
            <person name="Puiu D."/>
            <person name="Shetty J."/>
            <person name="Stajich J.E."/>
            <person name="Tripathy S."/>
            <person name="Wawra S."/>
            <person name="van West P."/>
            <person name="Whitty B.R."/>
            <person name="Coutinho P.M."/>
            <person name="Henrissat B."/>
            <person name="Martin F."/>
            <person name="Thomas P.D."/>
            <person name="Tyler B.M."/>
            <person name="De Vries R.P."/>
            <person name="Kamoun S."/>
            <person name="Yandell M."/>
            <person name="Tisserat N."/>
            <person name="Buell C.R."/>
        </authorList>
    </citation>
    <scope>NUCLEOTIDE SEQUENCE</scope>
    <source>
        <strain evidence="19">DAOM:BR144</strain>
    </source>
</reference>
<reference evidence="18" key="3">
    <citation type="submission" date="2015-02" db="UniProtKB">
        <authorList>
            <consortium name="EnsemblProtists"/>
        </authorList>
    </citation>
    <scope>IDENTIFICATION</scope>
    <source>
        <strain evidence="18">DAOM BR144</strain>
    </source>
</reference>
<dbReference type="OMA" id="AHGTNAK"/>
<keyword evidence="7" id="KW-0276">Fatty acid metabolism</keyword>
<comment type="cofactor">
    <cofactor evidence="2">
        <name>FAD</name>
        <dbReference type="ChEBI" id="CHEBI:57692"/>
    </cofactor>
</comment>
<dbReference type="AlphaFoldDB" id="K3WZV7"/>
<evidence type="ECO:0000256" key="13">
    <source>
        <dbReference type="PIRSR" id="PIRSR000168-2"/>
    </source>
</evidence>